<dbReference type="Proteomes" id="UP000028013">
    <property type="component" value="Unassembled WGS sequence"/>
</dbReference>
<dbReference type="AlphaFoldDB" id="A0A078S1E5"/>
<name>A0A078S1E5_BACUN</name>
<evidence type="ECO:0000313" key="2">
    <source>
        <dbReference type="EMBL" id="KDS51474.1"/>
    </source>
</evidence>
<dbReference type="EMBL" id="JNHN01000169">
    <property type="protein sequence ID" value="KDS51474.1"/>
    <property type="molecule type" value="Genomic_DNA"/>
</dbReference>
<protein>
    <recommendedName>
        <fullName evidence="4">Outer membrane protein beta-barrel domain-containing protein</fullName>
    </recommendedName>
</protein>
<keyword evidence="1" id="KW-0732">Signal</keyword>
<organism evidence="2 3">
    <name type="scientific">Bacteroides uniformis str. 3978 T3 ii</name>
    <dbReference type="NCBI Taxonomy" id="1339349"/>
    <lineage>
        <taxon>Bacteria</taxon>
        <taxon>Pseudomonadati</taxon>
        <taxon>Bacteroidota</taxon>
        <taxon>Bacteroidia</taxon>
        <taxon>Bacteroidales</taxon>
        <taxon>Bacteroidaceae</taxon>
        <taxon>Bacteroides</taxon>
    </lineage>
</organism>
<evidence type="ECO:0008006" key="4">
    <source>
        <dbReference type="Google" id="ProtNLM"/>
    </source>
</evidence>
<dbReference type="GeneID" id="99751586"/>
<dbReference type="RefSeq" id="WP_005826687.1">
    <property type="nucleotide sequence ID" value="NZ_JNHN01000169.1"/>
</dbReference>
<reference evidence="2 3" key="1">
    <citation type="submission" date="2014-04" db="EMBL/GenBank/DDBJ databases">
        <authorList>
            <person name="Sears C."/>
            <person name="Carroll K."/>
            <person name="Sack B.R."/>
            <person name="Qadri F."/>
            <person name="Myers L.L."/>
            <person name="Chung G.-T."/>
            <person name="Escheverria P."/>
            <person name="Fraser C.M."/>
            <person name="Sadzewicz L."/>
            <person name="Shefchek K.A."/>
            <person name="Tallon L."/>
            <person name="Das S.P."/>
            <person name="Daugherty S."/>
            <person name="Mongodin E.F."/>
        </authorList>
    </citation>
    <scope>NUCLEOTIDE SEQUENCE [LARGE SCALE GENOMIC DNA]</scope>
    <source>
        <strain evidence="2 3">3978 T3 ii</strain>
    </source>
</reference>
<gene>
    <name evidence="2" type="ORF">M094_0519</name>
</gene>
<feature type="signal peptide" evidence="1">
    <location>
        <begin position="1"/>
        <end position="21"/>
    </location>
</feature>
<sequence length="214" mass="24525">MKRFLLLCLSLLPIGATGLLAQSECLPQNYSIIFGGGVSLPHVEGNRNDFFSKNGNRVGYDLMTEGRYYITPLFAAGLQYDYLRMARLPDKAHLHCIRPNITYRPLWSNGNQGLFLSFGIGYMNYQERTYKRGERNGHLFHKGYCGITFAAGYEFRISRKLSGMIRCDFLTADWFANPDARLYNTDGYDDGVDHSWFKNNITFFNLGFALQFGR</sequence>
<evidence type="ECO:0000313" key="3">
    <source>
        <dbReference type="Proteomes" id="UP000028013"/>
    </source>
</evidence>
<proteinExistence type="predicted"/>
<feature type="chain" id="PRO_5001744727" description="Outer membrane protein beta-barrel domain-containing protein" evidence="1">
    <location>
        <begin position="22"/>
        <end position="214"/>
    </location>
</feature>
<evidence type="ECO:0000256" key="1">
    <source>
        <dbReference type="SAM" id="SignalP"/>
    </source>
</evidence>
<comment type="caution">
    <text evidence="2">The sequence shown here is derived from an EMBL/GenBank/DDBJ whole genome shotgun (WGS) entry which is preliminary data.</text>
</comment>
<accession>A0A078S1E5</accession>
<dbReference type="PATRIC" id="fig|1339349.3.peg.1772"/>